<reference evidence="8 9" key="1">
    <citation type="journal article" date="2018" name="Science">
        <title>The opium poppy genome and morphinan production.</title>
        <authorList>
            <person name="Guo L."/>
            <person name="Winzer T."/>
            <person name="Yang X."/>
            <person name="Li Y."/>
            <person name="Ning Z."/>
            <person name="He Z."/>
            <person name="Teodor R."/>
            <person name="Lu Y."/>
            <person name="Bowser T.A."/>
            <person name="Graham I.A."/>
            <person name="Ye K."/>
        </authorList>
    </citation>
    <scope>NUCLEOTIDE SEQUENCE [LARGE SCALE GENOMIC DNA]</scope>
    <source>
        <strain evidence="9">cv. HN1</strain>
        <tissue evidence="8">Leaves</tissue>
    </source>
</reference>
<keyword evidence="4" id="KW-0378">Hydrolase</keyword>
<evidence type="ECO:0000256" key="2">
    <source>
        <dbReference type="ARBA" id="ARBA00022670"/>
    </source>
</evidence>
<feature type="domain" description="Peptidase A1" evidence="7">
    <location>
        <begin position="102"/>
        <end position="469"/>
    </location>
</feature>
<proteinExistence type="inferred from homology"/>
<keyword evidence="3" id="KW-0064">Aspartyl protease</keyword>
<keyword evidence="5" id="KW-0325">Glycoprotein</keyword>
<dbReference type="PROSITE" id="PS51767">
    <property type="entry name" value="PEPTIDASE_A1"/>
    <property type="match status" value="1"/>
</dbReference>
<gene>
    <name evidence="8" type="ORF">C5167_014819</name>
</gene>
<dbReference type="PANTHER" id="PTHR47967:SF123">
    <property type="entry name" value="ASPARTIC PROTEINASE NEPENTHESIN-1-LIKE"/>
    <property type="match status" value="1"/>
</dbReference>
<feature type="chain" id="PRO_5021207628" description="Peptidase A1 domain-containing protein" evidence="6">
    <location>
        <begin position="25"/>
        <end position="477"/>
    </location>
</feature>
<keyword evidence="6" id="KW-0732">Signal</keyword>
<dbReference type="InterPro" id="IPR021109">
    <property type="entry name" value="Peptidase_aspartic_dom_sf"/>
</dbReference>
<dbReference type="GO" id="GO:0006508">
    <property type="term" value="P:proteolysis"/>
    <property type="evidence" value="ECO:0007669"/>
    <property type="project" value="UniProtKB-KW"/>
</dbReference>
<dbReference type="Gramene" id="RZC55948">
    <property type="protein sequence ID" value="RZC55948"/>
    <property type="gene ID" value="C5167_014819"/>
</dbReference>
<dbReference type="Gene3D" id="2.40.70.10">
    <property type="entry name" value="Acid Proteases"/>
    <property type="match status" value="2"/>
</dbReference>
<comment type="similarity">
    <text evidence="1">Belongs to the peptidase A1 family.</text>
</comment>
<dbReference type="InterPro" id="IPR032861">
    <property type="entry name" value="TAXi_N"/>
</dbReference>
<dbReference type="InterPro" id="IPR033121">
    <property type="entry name" value="PEPTIDASE_A1"/>
</dbReference>
<keyword evidence="9" id="KW-1185">Reference proteome</keyword>
<dbReference type="Pfam" id="PF14543">
    <property type="entry name" value="TAXi_N"/>
    <property type="match status" value="1"/>
</dbReference>
<evidence type="ECO:0000259" key="7">
    <source>
        <dbReference type="PROSITE" id="PS51767"/>
    </source>
</evidence>
<dbReference type="GO" id="GO:0005576">
    <property type="term" value="C:extracellular region"/>
    <property type="evidence" value="ECO:0007669"/>
    <property type="project" value="TreeGrafter"/>
</dbReference>
<evidence type="ECO:0000313" key="9">
    <source>
        <dbReference type="Proteomes" id="UP000316621"/>
    </source>
</evidence>
<dbReference type="PANTHER" id="PTHR47967">
    <property type="entry name" value="OS07G0603500 PROTEIN-RELATED"/>
    <property type="match status" value="1"/>
</dbReference>
<keyword evidence="2" id="KW-0645">Protease</keyword>
<evidence type="ECO:0000256" key="6">
    <source>
        <dbReference type="SAM" id="SignalP"/>
    </source>
</evidence>
<dbReference type="EMBL" id="CM010717">
    <property type="protein sequence ID" value="RZC55948.1"/>
    <property type="molecule type" value="Genomic_DNA"/>
</dbReference>
<evidence type="ECO:0000313" key="8">
    <source>
        <dbReference type="EMBL" id="RZC55948.1"/>
    </source>
</evidence>
<dbReference type="InterPro" id="IPR034161">
    <property type="entry name" value="Pepsin-like_plant"/>
</dbReference>
<dbReference type="Pfam" id="PF14541">
    <property type="entry name" value="TAXi_C"/>
    <property type="match status" value="1"/>
</dbReference>
<sequence length="477" mass="53796">MGVIFFIFLLSITHVSLLSNSVNAVYPKKGFSLKLIHRDSKESPLYQGNQLTREERLQRLVEQSKAQARYIESQILLHDNATLSMNPDAVRLPVIYESLKIYVAMVGLGTFDGSGEQFKNYYLMVDTGSDKTWLQCEGATKAFYQDEPLYPWSSSSTYRPVPCDTHPYCKGDRCNSDGQCIYKVRYDSGYVSSGILAVEKFTLGSDSGGVENIDLQMGCGFKQDNFGQYIGRNHLYGKRDVIAGILGLGPGEMSFLNQLGAAGEGKFSYCFEALKNHIEGSDTYLRFGADATIGSAYEEVYTTPIVVSPFRAHEYYLNLEDISVGDKRINFPRGTFEIKSRKEGGAIIDSGSPVSTMYKDHFDLVADLVKAHFKKLGVEYIGTRGYYDVCFRLRGRFDITNYPSITLHFQQADYVISDYKANFLMMDIETICLGYYRDNRNMPSFILGAMQQANKRILYNIMDQSLSFVTEYCRSGS</sequence>
<dbReference type="InterPro" id="IPR051708">
    <property type="entry name" value="Plant_Aspart_Prot_A1"/>
</dbReference>
<name>A0A4Y7J851_PAPSO</name>
<dbReference type="InterPro" id="IPR032799">
    <property type="entry name" value="TAXi_C"/>
</dbReference>
<dbReference type="SUPFAM" id="SSF50630">
    <property type="entry name" value="Acid proteases"/>
    <property type="match status" value="1"/>
</dbReference>
<dbReference type="OrthoDB" id="1072226at2759"/>
<evidence type="ECO:0000256" key="5">
    <source>
        <dbReference type="ARBA" id="ARBA00023180"/>
    </source>
</evidence>
<accession>A0A4Y7J851</accession>
<evidence type="ECO:0000256" key="1">
    <source>
        <dbReference type="ARBA" id="ARBA00007447"/>
    </source>
</evidence>
<feature type="signal peptide" evidence="6">
    <location>
        <begin position="1"/>
        <end position="24"/>
    </location>
</feature>
<evidence type="ECO:0000256" key="3">
    <source>
        <dbReference type="ARBA" id="ARBA00022750"/>
    </source>
</evidence>
<dbReference type="Proteomes" id="UP000316621">
    <property type="component" value="Chromosome 3"/>
</dbReference>
<dbReference type="OMA" id="GCAHSTE"/>
<protein>
    <recommendedName>
        <fullName evidence="7">Peptidase A1 domain-containing protein</fullName>
    </recommendedName>
</protein>
<dbReference type="AlphaFoldDB" id="A0A4Y7J851"/>
<organism evidence="8 9">
    <name type="scientific">Papaver somniferum</name>
    <name type="common">Opium poppy</name>
    <dbReference type="NCBI Taxonomy" id="3469"/>
    <lineage>
        <taxon>Eukaryota</taxon>
        <taxon>Viridiplantae</taxon>
        <taxon>Streptophyta</taxon>
        <taxon>Embryophyta</taxon>
        <taxon>Tracheophyta</taxon>
        <taxon>Spermatophyta</taxon>
        <taxon>Magnoliopsida</taxon>
        <taxon>Ranunculales</taxon>
        <taxon>Papaveraceae</taxon>
        <taxon>Papaveroideae</taxon>
        <taxon>Papaver</taxon>
    </lineage>
</organism>
<dbReference type="CDD" id="cd05476">
    <property type="entry name" value="pepsin_A_like_plant"/>
    <property type="match status" value="1"/>
</dbReference>
<evidence type="ECO:0000256" key="4">
    <source>
        <dbReference type="ARBA" id="ARBA00022801"/>
    </source>
</evidence>
<dbReference type="GO" id="GO:0004190">
    <property type="term" value="F:aspartic-type endopeptidase activity"/>
    <property type="evidence" value="ECO:0007669"/>
    <property type="project" value="UniProtKB-KW"/>
</dbReference>